<evidence type="ECO:0000256" key="12">
    <source>
        <dbReference type="ARBA" id="ARBA00029354"/>
    </source>
</evidence>
<keyword evidence="5 13" id="KW-0255">Endonuclease</keyword>
<dbReference type="GO" id="GO:0003677">
    <property type="term" value="F:DNA binding"/>
    <property type="evidence" value="ECO:0007669"/>
    <property type="project" value="UniProtKB-KW"/>
</dbReference>
<feature type="binding site" evidence="13">
    <location>
        <position position="7"/>
    </location>
    <ligand>
        <name>Mg(2+)</name>
        <dbReference type="ChEBI" id="CHEBI:18420"/>
        <label>1</label>
    </ligand>
</feature>
<sequence>MRVLGIDPGSEITGWGVVEGDARCYQLVDYGAIRTSPHSAFALRLLRISEGLENVIARLHPNVCAVEEAFFAANVKTALKLGQVRGVAILAAARAGLEIKEYAPRLIKQTIVGYGAAEKHQVQEMVRVLLKLEQAPQPNDAADALAVAICHLHHLRFAASQREVLRHL</sequence>
<evidence type="ECO:0000256" key="1">
    <source>
        <dbReference type="ARBA" id="ARBA00009518"/>
    </source>
</evidence>
<dbReference type="FunFam" id="3.30.420.10:FF:000002">
    <property type="entry name" value="Crossover junction endodeoxyribonuclease RuvC"/>
    <property type="match status" value="1"/>
</dbReference>
<dbReference type="Pfam" id="PF02075">
    <property type="entry name" value="RuvC"/>
    <property type="match status" value="1"/>
</dbReference>
<keyword evidence="8 13" id="KW-0460">Magnesium</keyword>
<dbReference type="NCBIfam" id="NF000711">
    <property type="entry name" value="PRK00039.2-1"/>
    <property type="match status" value="1"/>
</dbReference>
<reference evidence="15 16" key="2">
    <citation type="submission" date="2015-01" db="EMBL/GenBank/DDBJ databases">
        <title>Complete genome sequence of Pyrinomonas methylaliphatogenes type strain K22T.</title>
        <authorList>
            <person name="Lee K.C.Y."/>
            <person name="Power J.F."/>
            <person name="Dunfield P.F."/>
            <person name="Morgan X.C."/>
            <person name="Huttenhower C."/>
            <person name="Stott M.B."/>
        </authorList>
    </citation>
    <scope>NUCLEOTIDE SEQUENCE [LARGE SCALE GENOMIC DNA]</scope>
    <source>
        <strain evidence="15 16">K22</strain>
    </source>
</reference>
<gene>
    <name evidence="13" type="primary">ruvC</name>
    <name evidence="15" type="ORF">PYK22_02414</name>
</gene>
<dbReference type="PRINTS" id="PR00696">
    <property type="entry name" value="RSOLVASERUVC"/>
</dbReference>
<keyword evidence="10 13" id="KW-0233">DNA recombination</keyword>
<dbReference type="InterPro" id="IPR012337">
    <property type="entry name" value="RNaseH-like_sf"/>
</dbReference>
<dbReference type="GO" id="GO:0048476">
    <property type="term" value="C:Holliday junction resolvase complex"/>
    <property type="evidence" value="ECO:0007669"/>
    <property type="project" value="UniProtKB-UniRule"/>
</dbReference>
<keyword evidence="7 13" id="KW-0378">Hydrolase</keyword>
<dbReference type="HAMAP" id="MF_00034">
    <property type="entry name" value="RuvC"/>
    <property type="match status" value="1"/>
</dbReference>
<keyword evidence="4 13" id="KW-0479">Metal-binding</keyword>
<evidence type="ECO:0000256" key="5">
    <source>
        <dbReference type="ARBA" id="ARBA00022759"/>
    </source>
</evidence>
<feature type="active site" evidence="13">
    <location>
        <position position="67"/>
    </location>
</feature>
<organism evidence="15 16">
    <name type="scientific">Pyrinomonas methylaliphatogenes</name>
    <dbReference type="NCBI Taxonomy" id="454194"/>
    <lineage>
        <taxon>Bacteria</taxon>
        <taxon>Pseudomonadati</taxon>
        <taxon>Acidobacteriota</taxon>
        <taxon>Blastocatellia</taxon>
        <taxon>Blastocatellales</taxon>
        <taxon>Pyrinomonadaceae</taxon>
        <taxon>Pyrinomonas</taxon>
    </lineage>
</organism>
<dbReference type="OrthoDB" id="9805499at2"/>
<evidence type="ECO:0000256" key="3">
    <source>
        <dbReference type="ARBA" id="ARBA00022722"/>
    </source>
</evidence>
<dbReference type="GO" id="GO:0006310">
    <property type="term" value="P:DNA recombination"/>
    <property type="evidence" value="ECO:0007669"/>
    <property type="project" value="UniProtKB-UniRule"/>
</dbReference>
<dbReference type="AlphaFoldDB" id="A0A0B6X1Y5"/>
<dbReference type="PANTHER" id="PTHR30194">
    <property type="entry name" value="CROSSOVER JUNCTION ENDODEOXYRIBONUCLEASE RUVC"/>
    <property type="match status" value="1"/>
</dbReference>
<evidence type="ECO:0000256" key="14">
    <source>
        <dbReference type="NCBIfam" id="TIGR00228"/>
    </source>
</evidence>
<evidence type="ECO:0000256" key="2">
    <source>
        <dbReference type="ARBA" id="ARBA00022490"/>
    </source>
</evidence>
<accession>A0A0B6X1Y5</accession>
<dbReference type="CDD" id="cd16962">
    <property type="entry name" value="RuvC"/>
    <property type="match status" value="1"/>
</dbReference>
<evidence type="ECO:0000256" key="8">
    <source>
        <dbReference type="ARBA" id="ARBA00022842"/>
    </source>
</evidence>
<protein>
    <recommendedName>
        <fullName evidence="13 14">Crossover junction endodeoxyribonuclease RuvC</fullName>
        <ecNumber evidence="13 14">3.1.21.10</ecNumber>
    </recommendedName>
    <alternativeName>
        <fullName evidence="13">Holliday junction nuclease RuvC</fullName>
    </alternativeName>
    <alternativeName>
        <fullName evidence="13">Holliday junction resolvase RuvC</fullName>
    </alternativeName>
</protein>
<evidence type="ECO:0000256" key="10">
    <source>
        <dbReference type="ARBA" id="ARBA00023172"/>
    </source>
</evidence>
<keyword evidence="16" id="KW-1185">Reference proteome</keyword>
<name>A0A0B6X1Y5_9BACT</name>
<evidence type="ECO:0000256" key="9">
    <source>
        <dbReference type="ARBA" id="ARBA00023125"/>
    </source>
</evidence>
<comment type="subunit">
    <text evidence="13">Homodimer which binds Holliday junction (HJ) DNA. The HJ becomes 2-fold symmetrical on binding to RuvC with unstacked arms; it has a different conformation from HJ DNA in complex with RuvA. In the full resolvosome a probable DNA-RuvA(4)-RuvB(12)-RuvC(2) complex forms which resolves the HJ.</text>
</comment>
<dbReference type="STRING" id="454194.PYK22_02414"/>
<dbReference type="PROSITE" id="PS01321">
    <property type="entry name" value="RUVC"/>
    <property type="match status" value="1"/>
</dbReference>
<evidence type="ECO:0000313" key="15">
    <source>
        <dbReference type="EMBL" id="CDM66385.1"/>
    </source>
</evidence>
<dbReference type="RefSeq" id="WP_041978855.1">
    <property type="nucleotide sequence ID" value="NZ_CBXV010000008.1"/>
</dbReference>
<dbReference type="EC" id="3.1.21.10" evidence="13 14"/>
<comment type="catalytic activity">
    <reaction evidence="12 13">
        <text>Endonucleolytic cleavage at a junction such as a reciprocal single-stranded crossover between two homologous DNA duplexes (Holliday junction).</text>
        <dbReference type="EC" id="3.1.21.10"/>
    </reaction>
</comment>
<feature type="binding site" evidence="13">
    <location>
        <position position="67"/>
    </location>
    <ligand>
        <name>Mg(2+)</name>
        <dbReference type="ChEBI" id="CHEBI:18420"/>
        <label>2</label>
    </ligand>
</feature>
<feature type="binding site" evidence="13">
    <location>
        <position position="140"/>
    </location>
    <ligand>
        <name>Mg(2+)</name>
        <dbReference type="ChEBI" id="CHEBI:18420"/>
        <label>1</label>
    </ligand>
</feature>
<comment type="similarity">
    <text evidence="1 13">Belongs to the RuvC family.</text>
</comment>
<keyword evidence="2 13" id="KW-0963">Cytoplasm</keyword>
<dbReference type="Proteomes" id="UP000031518">
    <property type="component" value="Unassembled WGS sequence"/>
</dbReference>
<dbReference type="SUPFAM" id="SSF53098">
    <property type="entry name" value="Ribonuclease H-like"/>
    <property type="match status" value="1"/>
</dbReference>
<feature type="active site" evidence="13">
    <location>
        <position position="140"/>
    </location>
</feature>
<dbReference type="PANTHER" id="PTHR30194:SF3">
    <property type="entry name" value="CROSSOVER JUNCTION ENDODEOXYRIBONUCLEASE RUVC"/>
    <property type="match status" value="1"/>
</dbReference>
<evidence type="ECO:0000256" key="6">
    <source>
        <dbReference type="ARBA" id="ARBA00022763"/>
    </source>
</evidence>
<keyword evidence="9 13" id="KW-0238">DNA-binding</keyword>
<evidence type="ECO:0000256" key="11">
    <source>
        <dbReference type="ARBA" id="ARBA00023204"/>
    </source>
</evidence>
<dbReference type="GO" id="GO:0000287">
    <property type="term" value="F:magnesium ion binding"/>
    <property type="evidence" value="ECO:0007669"/>
    <property type="project" value="UniProtKB-UniRule"/>
</dbReference>
<evidence type="ECO:0000256" key="7">
    <source>
        <dbReference type="ARBA" id="ARBA00022801"/>
    </source>
</evidence>
<comment type="subcellular location">
    <subcellularLocation>
        <location evidence="13">Cytoplasm</location>
    </subcellularLocation>
</comment>
<keyword evidence="11 13" id="KW-0234">DNA repair</keyword>
<evidence type="ECO:0000313" key="16">
    <source>
        <dbReference type="Proteomes" id="UP000031518"/>
    </source>
</evidence>
<evidence type="ECO:0000256" key="4">
    <source>
        <dbReference type="ARBA" id="ARBA00022723"/>
    </source>
</evidence>
<dbReference type="Gene3D" id="3.30.420.10">
    <property type="entry name" value="Ribonuclease H-like superfamily/Ribonuclease H"/>
    <property type="match status" value="1"/>
</dbReference>
<dbReference type="NCBIfam" id="TIGR00228">
    <property type="entry name" value="ruvC"/>
    <property type="match status" value="1"/>
</dbReference>
<dbReference type="GO" id="GO:0006281">
    <property type="term" value="P:DNA repair"/>
    <property type="evidence" value="ECO:0007669"/>
    <property type="project" value="UniProtKB-UniRule"/>
</dbReference>
<evidence type="ECO:0000256" key="13">
    <source>
        <dbReference type="HAMAP-Rule" id="MF_00034"/>
    </source>
</evidence>
<dbReference type="InterPro" id="IPR002176">
    <property type="entry name" value="X-over_junc_endoDNase_RuvC"/>
</dbReference>
<proteinExistence type="inferred from homology"/>
<comment type="function">
    <text evidence="13">The RuvA-RuvB-RuvC complex processes Holliday junction (HJ) DNA during genetic recombination and DNA repair. Endonuclease that resolves HJ intermediates. Cleaves cruciform DNA by making single-stranded nicks across the HJ at symmetrical positions within the homologous arms, yielding a 5'-phosphate and a 3'-hydroxyl group; requires a central core of homology in the junction. The consensus cleavage sequence is 5'-(A/T)TT(C/G)-3'. Cleavage occurs on the 3'-side of the TT dinucleotide at the point of strand exchange. HJ branch migration catalyzed by RuvA-RuvB allows RuvC to scan DNA until it finds its consensus sequence, where it cleaves and resolves the cruciform DNA.</text>
</comment>
<dbReference type="GO" id="GO:0005737">
    <property type="term" value="C:cytoplasm"/>
    <property type="evidence" value="ECO:0007669"/>
    <property type="project" value="UniProtKB-SubCell"/>
</dbReference>
<comment type="cofactor">
    <cofactor evidence="13">
        <name>Mg(2+)</name>
        <dbReference type="ChEBI" id="CHEBI:18420"/>
    </cofactor>
    <text evidence="13">Binds 2 Mg(2+) ion per subunit.</text>
</comment>
<dbReference type="EMBL" id="CBXV010000008">
    <property type="protein sequence ID" value="CDM66385.1"/>
    <property type="molecule type" value="Genomic_DNA"/>
</dbReference>
<dbReference type="InterPro" id="IPR036397">
    <property type="entry name" value="RNaseH_sf"/>
</dbReference>
<keyword evidence="6 13" id="KW-0227">DNA damage</keyword>
<dbReference type="InterPro" id="IPR020563">
    <property type="entry name" value="X-over_junc_endoDNase_Mg_BS"/>
</dbReference>
<feature type="active site" evidence="13">
    <location>
        <position position="7"/>
    </location>
</feature>
<dbReference type="GO" id="GO:0008821">
    <property type="term" value="F:crossover junction DNA endonuclease activity"/>
    <property type="evidence" value="ECO:0007669"/>
    <property type="project" value="UniProtKB-UniRule"/>
</dbReference>
<keyword evidence="3 13" id="KW-0540">Nuclease</keyword>
<reference evidence="15 16" key="1">
    <citation type="submission" date="2013-12" db="EMBL/GenBank/DDBJ databases">
        <authorList>
            <person name="Stott M."/>
        </authorList>
    </citation>
    <scope>NUCLEOTIDE SEQUENCE [LARGE SCALE GENOMIC DNA]</scope>
    <source>
        <strain evidence="15 16">K22</strain>
    </source>
</reference>